<feature type="transmembrane region" description="Helical" evidence="1">
    <location>
        <begin position="12"/>
        <end position="33"/>
    </location>
</feature>
<sequence>MVYILNHCRTMLLFRFSPVLLLFSFNPLLFHFFSFQSFSTKRPTIIKVLHCIQNGHAKTLILFAREKFISKLYFFNKKN</sequence>
<dbReference type="EMBL" id="CAJEWN010000784">
    <property type="protein sequence ID" value="CAD2190053.1"/>
    <property type="molecule type" value="Genomic_DNA"/>
</dbReference>
<accession>A0A6V7WST7</accession>
<gene>
    <name evidence="2" type="ORF">MENT_LOCUS42811</name>
</gene>
<dbReference type="AlphaFoldDB" id="A0A6V7WST7"/>
<keyword evidence="1" id="KW-0472">Membrane</keyword>
<protein>
    <submittedName>
        <fullName evidence="2">Uncharacterized protein</fullName>
    </submittedName>
</protein>
<comment type="caution">
    <text evidence="2">The sequence shown here is derived from an EMBL/GenBank/DDBJ whole genome shotgun (WGS) entry which is preliminary data.</text>
</comment>
<keyword evidence="1" id="KW-0812">Transmembrane</keyword>
<name>A0A6V7WST7_MELEN</name>
<organism evidence="2 3">
    <name type="scientific">Meloidogyne enterolobii</name>
    <name type="common">Root-knot nematode worm</name>
    <name type="synonym">Meloidogyne mayaguensis</name>
    <dbReference type="NCBI Taxonomy" id="390850"/>
    <lineage>
        <taxon>Eukaryota</taxon>
        <taxon>Metazoa</taxon>
        <taxon>Ecdysozoa</taxon>
        <taxon>Nematoda</taxon>
        <taxon>Chromadorea</taxon>
        <taxon>Rhabditida</taxon>
        <taxon>Tylenchina</taxon>
        <taxon>Tylenchomorpha</taxon>
        <taxon>Tylenchoidea</taxon>
        <taxon>Meloidogynidae</taxon>
        <taxon>Meloidogyninae</taxon>
        <taxon>Meloidogyne</taxon>
    </lineage>
</organism>
<evidence type="ECO:0000256" key="1">
    <source>
        <dbReference type="SAM" id="Phobius"/>
    </source>
</evidence>
<dbReference type="Proteomes" id="UP000580250">
    <property type="component" value="Unassembled WGS sequence"/>
</dbReference>
<keyword evidence="1" id="KW-1133">Transmembrane helix</keyword>
<evidence type="ECO:0000313" key="3">
    <source>
        <dbReference type="Proteomes" id="UP000580250"/>
    </source>
</evidence>
<evidence type="ECO:0000313" key="2">
    <source>
        <dbReference type="EMBL" id="CAD2190053.1"/>
    </source>
</evidence>
<reference evidence="2 3" key="1">
    <citation type="submission" date="2020-08" db="EMBL/GenBank/DDBJ databases">
        <authorList>
            <person name="Koutsovoulos G."/>
            <person name="Danchin GJ E."/>
        </authorList>
    </citation>
    <scope>NUCLEOTIDE SEQUENCE [LARGE SCALE GENOMIC DNA]</scope>
</reference>
<proteinExistence type="predicted"/>